<feature type="domain" description="Solute-binding protein family 5" evidence="4">
    <location>
        <begin position="1"/>
        <end position="148"/>
    </location>
</feature>
<evidence type="ECO:0000256" key="3">
    <source>
        <dbReference type="ARBA" id="ARBA00022729"/>
    </source>
</evidence>
<name>A0A4D7AHY1_9FIRM</name>
<dbReference type="Gene3D" id="3.40.190.10">
    <property type="entry name" value="Periplasmic binding protein-like II"/>
    <property type="match status" value="1"/>
</dbReference>
<dbReference type="PANTHER" id="PTHR30290:SF9">
    <property type="entry name" value="OLIGOPEPTIDE-BINDING PROTEIN APPA"/>
    <property type="match status" value="1"/>
</dbReference>
<keyword evidence="2" id="KW-0813">Transport</keyword>
<dbReference type="GO" id="GO:0015833">
    <property type="term" value="P:peptide transport"/>
    <property type="evidence" value="ECO:0007669"/>
    <property type="project" value="TreeGrafter"/>
</dbReference>
<dbReference type="GO" id="GO:1904680">
    <property type="term" value="F:peptide transmembrane transporter activity"/>
    <property type="evidence" value="ECO:0007669"/>
    <property type="project" value="TreeGrafter"/>
</dbReference>
<evidence type="ECO:0000313" key="5">
    <source>
        <dbReference type="EMBL" id="QCI58409.1"/>
    </source>
</evidence>
<dbReference type="AlphaFoldDB" id="A0A4D7AHY1"/>
<dbReference type="InterPro" id="IPR000914">
    <property type="entry name" value="SBP_5_dom"/>
</dbReference>
<evidence type="ECO:0000256" key="1">
    <source>
        <dbReference type="ARBA" id="ARBA00005695"/>
    </source>
</evidence>
<protein>
    <recommendedName>
        <fullName evidence="4">Solute-binding protein family 5 domain-containing protein</fullName>
    </recommendedName>
</protein>
<dbReference type="SUPFAM" id="SSF53850">
    <property type="entry name" value="Periplasmic binding protein-like II"/>
    <property type="match status" value="1"/>
</dbReference>
<evidence type="ECO:0000259" key="4">
    <source>
        <dbReference type="Pfam" id="PF00496"/>
    </source>
</evidence>
<keyword evidence="6" id="KW-1185">Reference proteome</keyword>
<dbReference type="KEGG" id="obj:EIO64_03490"/>
<sequence>MNVQKAPFDNEKVRQAVAYALDPQGYIDLVFSGEATPANYTMLPPSVDGYVSDCSDYSCNVEKAKELLAEAGYPDGFSTTLWCSDTQVMRDSAVVIQEQLRQVGINAEVKTLESGQFQSETGNGAHDMFIMSKTSIDPDSMLRSMYHTEALGPSGNRCFWTTPEVDALIDEASTTTDTEHAMELYAEIQSKVAEAAPLVPMAVEHLNAGMQSNVKGFGLYPGKSHYINGTYFE</sequence>
<accession>A0A4D7AHY1</accession>
<gene>
    <name evidence="5" type="ORF">EIO64_03490</name>
</gene>
<evidence type="ECO:0000256" key="2">
    <source>
        <dbReference type="ARBA" id="ARBA00022448"/>
    </source>
</evidence>
<dbReference type="EMBL" id="CP034413">
    <property type="protein sequence ID" value="QCI58409.1"/>
    <property type="molecule type" value="Genomic_DNA"/>
</dbReference>
<proteinExistence type="inferred from homology"/>
<keyword evidence="3" id="KW-0732">Signal</keyword>
<dbReference type="PANTHER" id="PTHR30290">
    <property type="entry name" value="PERIPLASMIC BINDING COMPONENT OF ABC TRANSPORTER"/>
    <property type="match status" value="1"/>
</dbReference>
<reference evidence="6" key="1">
    <citation type="submission" date="2018-12" db="EMBL/GenBank/DDBJ databases">
        <title>Dusodibacter welbiota gen. nov., sp. nov., isolated from human faeces and emended description of the Oscillibacter genus.</title>
        <authorList>
            <person name="Le Roy T."/>
            <person name="Van der Smissen P."/>
            <person name="Delzenne N."/>
            <person name="Muccioli G."/>
            <person name="Collet J.F."/>
            <person name="Cani P.D."/>
        </authorList>
    </citation>
    <scope>NUCLEOTIDE SEQUENCE [LARGE SCALE GENOMIC DNA]</scope>
    <source>
        <strain evidence="6">J115</strain>
    </source>
</reference>
<dbReference type="Pfam" id="PF00496">
    <property type="entry name" value="SBP_bac_5"/>
    <property type="match status" value="1"/>
</dbReference>
<evidence type="ECO:0000313" key="6">
    <source>
        <dbReference type="Proteomes" id="UP000298642"/>
    </source>
</evidence>
<comment type="similarity">
    <text evidence="1">Belongs to the bacterial solute-binding protein 5 family.</text>
</comment>
<dbReference type="Gene3D" id="3.10.105.10">
    <property type="entry name" value="Dipeptide-binding Protein, Domain 3"/>
    <property type="match status" value="1"/>
</dbReference>
<organism evidence="5 6">
    <name type="scientific">Dysosmobacter welbionis</name>
    <dbReference type="NCBI Taxonomy" id="2093857"/>
    <lineage>
        <taxon>Bacteria</taxon>
        <taxon>Bacillati</taxon>
        <taxon>Bacillota</taxon>
        <taxon>Clostridia</taxon>
        <taxon>Eubacteriales</taxon>
        <taxon>Oscillospiraceae</taxon>
        <taxon>Dysosmobacter</taxon>
    </lineage>
</organism>
<dbReference type="Proteomes" id="UP000298642">
    <property type="component" value="Chromosome"/>
</dbReference>
<dbReference type="InterPro" id="IPR039424">
    <property type="entry name" value="SBP_5"/>
</dbReference>